<feature type="domain" description="Peptidase M20 dimerisation" evidence="3">
    <location>
        <begin position="59"/>
        <end position="144"/>
    </location>
</feature>
<dbReference type="PANTHER" id="PTHR42994">
    <property type="entry name" value="PEPTIDASE T"/>
    <property type="match status" value="1"/>
</dbReference>
<protein>
    <recommendedName>
        <fullName evidence="3">Peptidase M20 dimerisation domain-containing protein</fullName>
    </recommendedName>
</protein>
<accession>X1C0R5</accession>
<keyword evidence="2" id="KW-0862">Zinc</keyword>
<organism evidence="4">
    <name type="scientific">marine sediment metagenome</name>
    <dbReference type="NCBI Taxonomy" id="412755"/>
    <lineage>
        <taxon>unclassified sequences</taxon>
        <taxon>metagenomes</taxon>
        <taxon>ecological metagenomes</taxon>
    </lineage>
</organism>
<comment type="cofactor">
    <cofactor evidence="1">
        <name>Zn(2+)</name>
        <dbReference type="ChEBI" id="CHEBI:29105"/>
    </cofactor>
</comment>
<evidence type="ECO:0000256" key="1">
    <source>
        <dbReference type="ARBA" id="ARBA00001947"/>
    </source>
</evidence>
<evidence type="ECO:0000313" key="4">
    <source>
        <dbReference type="EMBL" id="GAH01701.1"/>
    </source>
</evidence>
<evidence type="ECO:0000259" key="3">
    <source>
        <dbReference type="Pfam" id="PF07687"/>
    </source>
</evidence>
<dbReference type="InterPro" id="IPR002933">
    <property type="entry name" value="Peptidase_M20"/>
</dbReference>
<dbReference type="Pfam" id="PF01546">
    <property type="entry name" value="Peptidase_M20"/>
    <property type="match status" value="1"/>
</dbReference>
<dbReference type="AlphaFoldDB" id="X1C0R5"/>
<dbReference type="SUPFAM" id="SSF55031">
    <property type="entry name" value="Bacterial exopeptidase dimerisation domain"/>
    <property type="match status" value="1"/>
</dbReference>
<name>X1C0R5_9ZZZZ</name>
<evidence type="ECO:0000256" key="2">
    <source>
        <dbReference type="ARBA" id="ARBA00022833"/>
    </source>
</evidence>
<dbReference type="Gene3D" id="3.40.630.10">
    <property type="entry name" value="Zn peptidases"/>
    <property type="match status" value="1"/>
</dbReference>
<dbReference type="NCBIfam" id="NF003976">
    <property type="entry name" value="PRK05469.1"/>
    <property type="match status" value="1"/>
</dbReference>
<dbReference type="SUPFAM" id="SSF53187">
    <property type="entry name" value="Zn-dependent exopeptidases"/>
    <property type="match status" value="1"/>
</dbReference>
<proteinExistence type="predicted"/>
<gene>
    <name evidence="4" type="ORF">S01H4_45758</name>
</gene>
<dbReference type="PANTHER" id="PTHR42994:SF1">
    <property type="entry name" value="PEPTIDASE T"/>
    <property type="match status" value="1"/>
</dbReference>
<dbReference type="InterPro" id="IPR011650">
    <property type="entry name" value="Peptidase_M20_dimer"/>
</dbReference>
<sequence length="254" mass="28892">SAWRNFPELKHGPITICFTPDEEVGKGTLNINKKRLPEICYTMDGSEMGELEFECFDAWKATITFTGLSVHPGYAKNLLINAVHIASRFLSEIPEQESPENTEDREGFYYVTGFKGEVEEAKAGLIIRDYVEENNEERMNFLKKLKELYEIRYPGLKIDIQFEHQYRNMLQFIENDKIVVDLAEKAIAMSGLDVKFHSIRGGTDGSRLSEMGIPTPNIFSGGSLFHSRKEHIPTKALQKASEVLLHLAELWTSA</sequence>
<feature type="non-terminal residue" evidence="4">
    <location>
        <position position="1"/>
    </location>
</feature>
<reference evidence="4" key="1">
    <citation type="journal article" date="2014" name="Front. Microbiol.">
        <title>High frequency of phylogenetically diverse reductive dehalogenase-homologous genes in deep subseafloor sedimentary metagenomes.</title>
        <authorList>
            <person name="Kawai M."/>
            <person name="Futagami T."/>
            <person name="Toyoda A."/>
            <person name="Takaki Y."/>
            <person name="Nishi S."/>
            <person name="Hori S."/>
            <person name="Arai W."/>
            <person name="Tsubouchi T."/>
            <person name="Morono Y."/>
            <person name="Uchiyama I."/>
            <person name="Ito T."/>
            <person name="Fujiyama A."/>
            <person name="Inagaki F."/>
            <person name="Takami H."/>
        </authorList>
    </citation>
    <scope>NUCLEOTIDE SEQUENCE</scope>
    <source>
        <strain evidence="4">Expedition CK06-06</strain>
    </source>
</reference>
<dbReference type="InterPro" id="IPR036264">
    <property type="entry name" value="Bact_exopeptidase_dim_dom"/>
</dbReference>
<dbReference type="Pfam" id="PF07687">
    <property type="entry name" value="M20_dimer"/>
    <property type="match status" value="1"/>
</dbReference>
<dbReference type="Gene3D" id="3.30.70.360">
    <property type="match status" value="1"/>
</dbReference>
<dbReference type="EMBL" id="BART01025505">
    <property type="protein sequence ID" value="GAH01701.1"/>
    <property type="molecule type" value="Genomic_DNA"/>
</dbReference>
<comment type="caution">
    <text evidence="4">The sequence shown here is derived from an EMBL/GenBank/DDBJ whole genome shotgun (WGS) entry which is preliminary data.</text>
</comment>
<dbReference type="GO" id="GO:0016787">
    <property type="term" value="F:hydrolase activity"/>
    <property type="evidence" value="ECO:0007669"/>
    <property type="project" value="InterPro"/>
</dbReference>